<dbReference type="GO" id="GO:0009103">
    <property type="term" value="P:lipopolysaccharide biosynthetic process"/>
    <property type="evidence" value="ECO:0007669"/>
    <property type="project" value="TreeGrafter"/>
</dbReference>
<gene>
    <name evidence="3" type="ORF">AS030_17555</name>
</gene>
<evidence type="ECO:0000259" key="2">
    <source>
        <dbReference type="Pfam" id="PF00534"/>
    </source>
</evidence>
<evidence type="ECO:0000256" key="1">
    <source>
        <dbReference type="ARBA" id="ARBA00022679"/>
    </source>
</evidence>
<dbReference type="Gene3D" id="3.40.50.2000">
    <property type="entry name" value="Glycogen Phosphorylase B"/>
    <property type="match status" value="2"/>
</dbReference>
<comment type="caution">
    <text evidence="3">The sequence shown here is derived from an EMBL/GenBank/DDBJ whole genome shotgun (WGS) entry which is preliminary data.</text>
</comment>
<dbReference type="Proteomes" id="UP000054099">
    <property type="component" value="Unassembled WGS sequence"/>
</dbReference>
<dbReference type="InterPro" id="IPR001296">
    <property type="entry name" value="Glyco_trans_1"/>
</dbReference>
<dbReference type="PANTHER" id="PTHR46401:SF2">
    <property type="entry name" value="GLYCOSYLTRANSFERASE WBBK-RELATED"/>
    <property type="match status" value="1"/>
</dbReference>
<dbReference type="PANTHER" id="PTHR46401">
    <property type="entry name" value="GLYCOSYLTRANSFERASE WBBK-RELATED"/>
    <property type="match status" value="1"/>
</dbReference>
<protein>
    <recommendedName>
        <fullName evidence="2">Glycosyl transferase family 1 domain-containing protein</fullName>
    </recommendedName>
</protein>
<keyword evidence="1" id="KW-0808">Transferase</keyword>
<dbReference type="OrthoDB" id="139410at2"/>
<evidence type="ECO:0000313" key="3">
    <source>
        <dbReference type="EMBL" id="KSU82077.1"/>
    </source>
</evidence>
<name>A0A0V8J545_9BACL</name>
<reference evidence="3 4" key="1">
    <citation type="journal article" date="2014" name="Antonie Van Leeuwenhoek">
        <title>Fictibacillus enclensis sp. nov., isolated from marine sediment.</title>
        <authorList>
            <person name="Dastager S.G."/>
            <person name="Mawlankar R."/>
            <person name="Srinivasan K."/>
            <person name="Tang S.K."/>
            <person name="Lee J.C."/>
            <person name="Ramana V.V."/>
            <person name="Shouche Y.S."/>
        </authorList>
    </citation>
    <scope>NUCLEOTIDE SEQUENCE [LARGE SCALE GENOMIC DNA]</scope>
    <source>
        <strain evidence="3 4">NIO-1003</strain>
    </source>
</reference>
<dbReference type="Pfam" id="PF00534">
    <property type="entry name" value="Glycos_transf_1"/>
    <property type="match status" value="1"/>
</dbReference>
<dbReference type="GO" id="GO:0016757">
    <property type="term" value="F:glycosyltransferase activity"/>
    <property type="evidence" value="ECO:0007669"/>
    <property type="project" value="InterPro"/>
</dbReference>
<accession>A0A0V8J545</accession>
<organism evidence="3 4">
    <name type="scientific">Fictibacillus enclensis</name>
    <dbReference type="NCBI Taxonomy" id="1017270"/>
    <lineage>
        <taxon>Bacteria</taxon>
        <taxon>Bacillati</taxon>
        <taxon>Bacillota</taxon>
        <taxon>Bacilli</taxon>
        <taxon>Bacillales</taxon>
        <taxon>Fictibacillaceae</taxon>
        <taxon>Fictibacillus</taxon>
    </lineage>
</organism>
<evidence type="ECO:0000313" key="4">
    <source>
        <dbReference type="Proteomes" id="UP000054099"/>
    </source>
</evidence>
<sequence length="378" mass="43477">MTSNNKKGIVSVGSKFHAVFTASALAKSNMLETFFVGKPVKGEYLNEENTKRIRMPLYLGYLLRKMPLIGSILPYNLISDILFDLNVRLKIKHTDFIVGFNNYCLYQIRKVKSRGTKVFLEQRIAHVNTEINIYQKEFGKIPSNLSTPMIKRKLKEYDIADYILVPSQFVYNSMLENGIKKEKLIYVPYGYDSSLFYRVPPALQNESLKLIFVGQIGYRKGVKYLLDAIANLKFNNYNVDLTLVGGIDKNFKDELKKYKDIYKHIDFISQNELLKLYNNSHIFILPSLCEGSAVVTYEALGCGLPLIVTNNTGSVIENKKEGLIVQPSSVENIETAIKYFLNNPTEIERMSNNALKKAKEYTWEKYGERLVEQIYQRI</sequence>
<feature type="domain" description="Glycosyl transferase family 1" evidence="2">
    <location>
        <begin position="201"/>
        <end position="356"/>
    </location>
</feature>
<dbReference type="RefSeq" id="WP_061974014.1">
    <property type="nucleotide sequence ID" value="NZ_FMAV01000003.1"/>
</dbReference>
<dbReference type="EMBL" id="LNQN01000005">
    <property type="protein sequence ID" value="KSU82077.1"/>
    <property type="molecule type" value="Genomic_DNA"/>
</dbReference>
<dbReference type="CDD" id="cd03801">
    <property type="entry name" value="GT4_PimA-like"/>
    <property type="match status" value="1"/>
</dbReference>
<dbReference type="AlphaFoldDB" id="A0A0V8J545"/>
<proteinExistence type="predicted"/>
<dbReference type="SUPFAM" id="SSF53756">
    <property type="entry name" value="UDP-Glycosyltransferase/glycogen phosphorylase"/>
    <property type="match status" value="1"/>
</dbReference>
<keyword evidence="4" id="KW-1185">Reference proteome</keyword>